<proteinExistence type="predicted"/>
<dbReference type="Gene3D" id="1.50.10.10">
    <property type="match status" value="1"/>
</dbReference>
<dbReference type="InterPro" id="IPR006311">
    <property type="entry name" value="TAT_signal"/>
</dbReference>
<dbReference type="InterPro" id="IPR054491">
    <property type="entry name" value="MGH1-like_GH"/>
</dbReference>
<keyword evidence="3" id="KW-1185">Reference proteome</keyword>
<accession>A0A9W6S7V3</accession>
<dbReference type="Pfam" id="PF22422">
    <property type="entry name" value="MGH1-like_GH"/>
    <property type="match status" value="1"/>
</dbReference>
<dbReference type="SUPFAM" id="SSF48208">
    <property type="entry name" value="Six-hairpin glycosidases"/>
    <property type="match status" value="1"/>
</dbReference>
<sequence>MSHSDQSQGTSRRAFLSANGTIAAATVLLPQSHAAAAESPPTGRERRVEFSMPALSFRDAGRQNSLGRLYDAALTGLIGINTVYATPAVYDHAGLIDYPPGTFVRAGGGYPSPQRWTRDAAVNAWNAASLLGPMVGANTLWAVIDRQEHDGLIVQQDNQWWDQVVWVVAAWNHYAITGDRDFLSNAYQASANTLAARKARNFNTDFGLFAGPSFMNDGIAGYPSPPWVDGIGSSFVLDYPHADDLMCLSTNCLYYGALTALAGMADQVGRSGEARGYRNDAQALRQAINRHLWREDPGSYGYLIHGGDTRAGELDPSQEGAGLAFAVLCGVADARRTRLLLNNAHWQPQGIVNVWPHFPRFSDDRPGRHNVMVWPMVHSMFGHAAAAGGRTDLFERAITNLASLVGDSDDNFYELYNSLTGAVDGGWQTGNDSRWTSQPDQAWSASGYLRMIYSGLFGLTFTPDQVSISPTLPSAWGDVSLYGVPYRDATLDITLTGTGNRVRSCTVDGRSSRPAIPAAATGHHTVHIVLET</sequence>
<dbReference type="Gene3D" id="2.60.420.10">
    <property type="entry name" value="Maltose phosphorylase, domain 3"/>
    <property type="match status" value="1"/>
</dbReference>
<dbReference type="PANTHER" id="PTHR34987:SF4">
    <property type="entry name" value="ALPHA-L-RHAMNOSIDASE C-TERMINAL DOMAIN-CONTAINING PROTEIN"/>
    <property type="match status" value="1"/>
</dbReference>
<dbReference type="RefSeq" id="WP_285578950.1">
    <property type="nucleotide sequence ID" value="NZ_BSTK01000012.1"/>
</dbReference>
<evidence type="ECO:0000259" key="1">
    <source>
        <dbReference type="Pfam" id="PF22422"/>
    </source>
</evidence>
<organism evidence="2 3">
    <name type="scientific">Actinoallomurus iriomotensis</name>
    <dbReference type="NCBI Taxonomy" id="478107"/>
    <lineage>
        <taxon>Bacteria</taxon>
        <taxon>Bacillati</taxon>
        <taxon>Actinomycetota</taxon>
        <taxon>Actinomycetes</taxon>
        <taxon>Streptosporangiales</taxon>
        <taxon>Thermomonosporaceae</taxon>
        <taxon>Actinoallomurus</taxon>
    </lineage>
</organism>
<dbReference type="GO" id="GO:0005975">
    <property type="term" value="P:carbohydrate metabolic process"/>
    <property type="evidence" value="ECO:0007669"/>
    <property type="project" value="InterPro"/>
</dbReference>
<comment type="caution">
    <text evidence="2">The sequence shown here is derived from an EMBL/GenBank/DDBJ whole genome shotgun (WGS) entry which is preliminary data.</text>
</comment>
<evidence type="ECO:0000313" key="3">
    <source>
        <dbReference type="Proteomes" id="UP001165074"/>
    </source>
</evidence>
<dbReference type="EMBL" id="BSTK01000012">
    <property type="protein sequence ID" value="GLY88984.1"/>
    <property type="molecule type" value="Genomic_DNA"/>
</dbReference>
<dbReference type="PROSITE" id="PS51318">
    <property type="entry name" value="TAT"/>
    <property type="match status" value="1"/>
</dbReference>
<name>A0A9W6S7V3_9ACTN</name>
<evidence type="ECO:0000313" key="2">
    <source>
        <dbReference type="EMBL" id="GLY88984.1"/>
    </source>
</evidence>
<protein>
    <recommendedName>
        <fullName evidence="1">Mannosylglycerate hydrolase MGH1-like glycoside hydrolase domain-containing protein</fullName>
    </recommendedName>
</protein>
<gene>
    <name evidence="2" type="ORF">Airi02_069130</name>
</gene>
<feature type="domain" description="Mannosylglycerate hydrolase MGH1-like glycoside hydrolase" evidence="1">
    <location>
        <begin position="113"/>
        <end position="436"/>
    </location>
</feature>
<dbReference type="InterPro" id="IPR012341">
    <property type="entry name" value="6hp_glycosidase-like_sf"/>
</dbReference>
<dbReference type="PANTHER" id="PTHR34987">
    <property type="entry name" value="C, PUTATIVE (AFU_ORTHOLOGUE AFUA_3G02880)-RELATED"/>
    <property type="match status" value="1"/>
</dbReference>
<dbReference type="AlphaFoldDB" id="A0A9W6S7V3"/>
<dbReference type="InterPro" id="IPR008928">
    <property type="entry name" value="6-hairpin_glycosidase_sf"/>
</dbReference>
<reference evidence="2" key="1">
    <citation type="submission" date="2023-03" db="EMBL/GenBank/DDBJ databases">
        <title>Actinoallomurus iriomotensis NBRC 103684.</title>
        <authorList>
            <person name="Ichikawa N."/>
            <person name="Sato H."/>
            <person name="Tonouchi N."/>
        </authorList>
    </citation>
    <scope>NUCLEOTIDE SEQUENCE</scope>
    <source>
        <strain evidence="2">NBRC 103684</strain>
    </source>
</reference>
<dbReference type="Proteomes" id="UP001165074">
    <property type="component" value="Unassembled WGS sequence"/>
</dbReference>